<sequence>MQSQNVPDPCAVLCLEELEKQARRLANSTKTTIAAGNSVVLFTMLVLEEVLEQLAVDPITNLTSIIAVSNSIANLNDSIQFDP</sequence>
<protein>
    <submittedName>
        <fullName evidence="1">Uncharacterized protein</fullName>
    </submittedName>
</protein>
<name>A0A0U1KRP5_9FIRM</name>
<reference evidence="2" key="1">
    <citation type="submission" date="2015-03" db="EMBL/GenBank/DDBJ databases">
        <authorList>
            <person name="Nijsse Bart"/>
        </authorList>
    </citation>
    <scope>NUCLEOTIDE SEQUENCE [LARGE SCALE GENOMIC DNA]</scope>
</reference>
<dbReference type="AlphaFoldDB" id="A0A0U1KRP5"/>
<gene>
    <name evidence="1" type="ORF">SpAn4DRAFT_4608</name>
</gene>
<organism evidence="1 2">
    <name type="scientific">Sporomusa ovata</name>
    <dbReference type="NCBI Taxonomy" id="2378"/>
    <lineage>
        <taxon>Bacteria</taxon>
        <taxon>Bacillati</taxon>
        <taxon>Bacillota</taxon>
        <taxon>Negativicutes</taxon>
        <taxon>Selenomonadales</taxon>
        <taxon>Sporomusaceae</taxon>
        <taxon>Sporomusa</taxon>
    </lineage>
</organism>
<evidence type="ECO:0000313" key="2">
    <source>
        <dbReference type="Proteomes" id="UP000049855"/>
    </source>
</evidence>
<dbReference type="RefSeq" id="WP_021170722.1">
    <property type="nucleotide sequence ID" value="NZ_CTRP01000002.1"/>
</dbReference>
<accession>A0A0U1KRP5</accession>
<proteinExistence type="predicted"/>
<evidence type="ECO:0000313" key="1">
    <source>
        <dbReference type="EMBL" id="CQR70096.1"/>
    </source>
</evidence>
<dbReference type="Proteomes" id="UP000049855">
    <property type="component" value="Unassembled WGS sequence"/>
</dbReference>
<dbReference type="EMBL" id="CTRP01000002">
    <property type="protein sequence ID" value="CQR70096.1"/>
    <property type="molecule type" value="Genomic_DNA"/>
</dbReference>
<keyword evidence="2" id="KW-1185">Reference proteome</keyword>